<dbReference type="InterPro" id="IPR009668">
    <property type="entry name" value="RNA_pol-assoc_fac_A49-like"/>
</dbReference>
<accession>A0ABR4MEK6</accession>
<reference evidence="7 8" key="1">
    <citation type="submission" date="2020-05" db="EMBL/GenBank/DDBJ databases">
        <title>Ceratocystis lukuohia genome.</title>
        <authorList>
            <person name="Harrington T.C."/>
            <person name="Kim K."/>
            <person name="Mayers C.G."/>
        </authorList>
    </citation>
    <scope>NUCLEOTIDE SEQUENCE [LARGE SCALE GENOMIC DNA]</scope>
    <source>
        <strain evidence="7 8">C4212</strain>
    </source>
</reference>
<keyword evidence="5" id="KW-0539">Nucleus</keyword>
<feature type="region of interest" description="Disordered" evidence="6">
    <location>
        <begin position="1"/>
        <end position="32"/>
    </location>
</feature>
<dbReference type="Pfam" id="PF06870">
    <property type="entry name" value="RNA_pol_I_A49"/>
    <property type="match status" value="1"/>
</dbReference>
<evidence type="ECO:0000313" key="8">
    <source>
        <dbReference type="Proteomes" id="UP001610728"/>
    </source>
</evidence>
<proteinExistence type="inferred from homology"/>
<dbReference type="PANTHER" id="PTHR14440">
    <property type="entry name" value="DNA-DIRECTED RNA POLYMERASE I SUBUNIT RPA49"/>
    <property type="match status" value="1"/>
</dbReference>
<evidence type="ECO:0000256" key="3">
    <source>
        <dbReference type="ARBA" id="ARBA00022478"/>
    </source>
</evidence>
<evidence type="ECO:0000256" key="5">
    <source>
        <dbReference type="ARBA" id="ARBA00023242"/>
    </source>
</evidence>
<evidence type="ECO:0000256" key="4">
    <source>
        <dbReference type="ARBA" id="ARBA00023163"/>
    </source>
</evidence>
<dbReference type="RefSeq" id="XP_070857843.1">
    <property type="nucleotide sequence ID" value="XM_071003875.1"/>
</dbReference>
<keyword evidence="3 7" id="KW-0240">DNA-directed RNA polymerase</keyword>
<evidence type="ECO:0000313" key="7">
    <source>
        <dbReference type="EMBL" id="KAL2886663.1"/>
    </source>
</evidence>
<evidence type="ECO:0000256" key="2">
    <source>
        <dbReference type="ARBA" id="ARBA00009430"/>
    </source>
</evidence>
<comment type="similarity">
    <text evidence="2">Belongs to the eukaryotic RPA49/POLR1E RNA polymerase subunit family.</text>
</comment>
<dbReference type="GO" id="GO:0000428">
    <property type="term" value="C:DNA-directed RNA polymerase complex"/>
    <property type="evidence" value="ECO:0007669"/>
    <property type="project" value="UniProtKB-KW"/>
</dbReference>
<dbReference type="GeneID" id="98119889"/>
<evidence type="ECO:0000256" key="6">
    <source>
        <dbReference type="SAM" id="MobiDB-lite"/>
    </source>
</evidence>
<gene>
    <name evidence="7" type="ORF">HOO65_060493</name>
</gene>
<protein>
    <submittedName>
        <fullName evidence="7">DNA-directed RNA polymerase I subunit RPA49</fullName>
    </submittedName>
</protein>
<sequence length="434" mass="48645">MSAVTEKKRKRSDDASATGKKVQAGQKSGKPVRLQRALKSTPVWAPGVDTSVSFNVPGNVPFHVYSKNTSSKRKDGKSELMLHANAHPIMEYTAKEDRSSMVDCGVNHFVGVFDPATNTVKFVEAKKMLLRGVVKSRLPSRSDESVEKMRTTAQRIELNKTFGTRKAKKAIDDVMLNALPTASANDQTKLSAAELATLDVVKRNTATMLSREELDEAARSSKPIPRPNLEATEIQDVYQPELIIGREVLHSIPVKDWMDSVASNENVQLRSRFVAGRLVRIANSTDSVQRMRLLRFLYYLIMYVSMSKKGRDGRKTPPRAVFIEKIGAPEIVTSYLFKTFTVNGLMDNFHHQLALAHAAVWACVLENFEIDTTDLRFDLNLDPANMTQIFREIGARPKQYKNPQTKAQSTMAKLSLPLVFPKLICVFVRDTKDM</sequence>
<comment type="caution">
    <text evidence="7">The sequence shown here is derived from an EMBL/GenBank/DDBJ whole genome shotgun (WGS) entry which is preliminary data.</text>
</comment>
<comment type="subcellular location">
    <subcellularLocation>
        <location evidence="1">Nucleus</location>
        <location evidence="1">Nucleolus</location>
    </subcellularLocation>
</comment>
<dbReference type="Proteomes" id="UP001610728">
    <property type="component" value="Unassembled WGS sequence"/>
</dbReference>
<evidence type="ECO:0000256" key="1">
    <source>
        <dbReference type="ARBA" id="ARBA00004604"/>
    </source>
</evidence>
<name>A0ABR4MEK6_9PEZI</name>
<organism evidence="7 8">
    <name type="scientific">Ceratocystis lukuohia</name>
    <dbReference type="NCBI Taxonomy" id="2019550"/>
    <lineage>
        <taxon>Eukaryota</taxon>
        <taxon>Fungi</taxon>
        <taxon>Dikarya</taxon>
        <taxon>Ascomycota</taxon>
        <taxon>Pezizomycotina</taxon>
        <taxon>Sordariomycetes</taxon>
        <taxon>Hypocreomycetidae</taxon>
        <taxon>Microascales</taxon>
        <taxon>Ceratocystidaceae</taxon>
        <taxon>Ceratocystis</taxon>
    </lineage>
</organism>
<dbReference type="EMBL" id="JABSNW010000006">
    <property type="protein sequence ID" value="KAL2886663.1"/>
    <property type="molecule type" value="Genomic_DNA"/>
</dbReference>
<keyword evidence="8" id="KW-1185">Reference proteome</keyword>
<keyword evidence="4" id="KW-0804">Transcription</keyword>